<dbReference type="Pfam" id="PF13641">
    <property type="entry name" value="Glyco_tranf_2_3"/>
    <property type="match status" value="1"/>
</dbReference>
<dbReference type="InterPro" id="IPR050834">
    <property type="entry name" value="Glycosyltransf_2"/>
</dbReference>
<feature type="transmembrane region" description="Helical" evidence="2">
    <location>
        <begin position="478"/>
        <end position="501"/>
    </location>
</feature>
<feature type="transmembrane region" description="Helical" evidence="2">
    <location>
        <begin position="620"/>
        <end position="638"/>
    </location>
</feature>
<sequence>MPRSSIESAELSPPSLSTAPVLAVLVCHNGAEWLPLVLSALRRSTIRPRHILAVDTGSSDDTAEMLAEAAGHGEDTAAVILDGVITLEADTGFAAAVAAAVDNACDRWGDPGAWIWLLHDDSAPEPTCLDMLLRAADTAPSAAALGPLAVDWTDPRLIVEAGLSTDASGQRRLAVPRRFGDGEPAPEQTTEVLALSSAGALIRRQAWEELGGFDRELPLLREDVDFGWRANAAGKVVLCVPPARLRHVRAVATGRRQAHALPGSLASVAAADRAYGLRTYLVNCSTFAFVLGLPRLAWLALLRGAGFALLGDRQRARAEFTAIAFLFGGHANLRAARAARTARGSVRGLFTGRAARLREAVAASAVRLVRRRVESDAVLGRLPQTSGDESAWIPPEARYSRERPVGPEALPAGARRSIRSPSAGLRRPAEIVAVSVPQDDADAEPGALAPSAAQPSPGPQGGAGGRELVFVEVDRRRLLAATVFAPPFVLLLALTAITLAVNWQRLGLDLSGGALLPVGELGQVWTTYLEPWHAVAGGTASTAPVSLAVLGVLGAPLAPLGGPAAVVAVLLLGDAPLAALVAYFSTRRLRVDRWVRAAVAAAYGLLPSATAGVAQGRLDVVVAHILLPAVLAGVAAVLTRSDRRWLSSSVLCALALAVLGAFSPLALALTLVLALIGFVALPQPAHRPARSLAAVAIVVLLPLALLLPWLPALFSHPALLLHGLGGPAWVLPGGADLAGLDPAGPGGLPVGIAVVAAAVVATIVRPTVRLVPGLVLLALGAAGAAVVSLLSVVPLGGVTPAPGFTGVPLLFAGAGALAMVLGAGVAGRDAVPRQLTRLVAVACAALVVALGAGAVAAGRQGPLQAGGGLRLAPSLTAELAETGRGVLVLGERVRQVAARTPRFGDDAIAPVAGVPQRLAGWQRELLAGSPEAVTSAAAAGVLFVVLPPGETGAALRAAAPDLVTGAAPTGDGRAVLRLSPVSGRVTLVSPEQARRAVSGQPPSGELMGGSAVAPVDAWPPKVRVRVSDGPAGRLLVLAAEHEPGWRATVNGEPVPIVPAWGHQVAVSVPPRQSDVTVEYPAVLHNLLLLGQVAALLFTGLTAIPARRRGPARRGERAGPRARASQPPSMMSGSTPK</sequence>
<proteinExistence type="predicted"/>
<dbReference type="HOGENOM" id="CLU_005856_1_0_11"/>
<dbReference type="SUPFAM" id="SSF53448">
    <property type="entry name" value="Nucleotide-diphospho-sugar transferases"/>
    <property type="match status" value="1"/>
</dbReference>
<dbReference type="GO" id="GO:0016740">
    <property type="term" value="F:transferase activity"/>
    <property type="evidence" value="ECO:0007669"/>
    <property type="project" value="UniProtKB-KW"/>
</dbReference>
<feature type="transmembrane region" description="Helical" evidence="2">
    <location>
        <begin position="771"/>
        <end position="793"/>
    </location>
</feature>
<dbReference type="RefSeq" id="WP_009155953.1">
    <property type="nucleotide sequence ID" value="NZ_CM001439.1"/>
</dbReference>
<feature type="region of interest" description="Disordered" evidence="1">
    <location>
        <begin position="992"/>
        <end position="1011"/>
    </location>
</feature>
<dbReference type="PANTHER" id="PTHR43685">
    <property type="entry name" value="GLYCOSYLTRANSFERASE"/>
    <property type="match status" value="1"/>
</dbReference>
<keyword evidence="3" id="KW-0808">Transferase</keyword>
<dbReference type="PANTHER" id="PTHR43685:SF3">
    <property type="entry name" value="SLR2126 PROTEIN"/>
    <property type="match status" value="1"/>
</dbReference>
<accession>H5X9T7</accession>
<dbReference type="Proteomes" id="UP000004926">
    <property type="component" value="Chromosome"/>
</dbReference>
<feature type="transmembrane region" description="Helical" evidence="2">
    <location>
        <begin position="560"/>
        <end position="582"/>
    </location>
</feature>
<feature type="transmembrane region" description="Helical" evidence="2">
    <location>
        <begin position="650"/>
        <end position="680"/>
    </location>
</feature>
<evidence type="ECO:0000313" key="4">
    <source>
        <dbReference type="Proteomes" id="UP000004926"/>
    </source>
</evidence>
<feature type="compositionally biased region" description="Low complexity" evidence="1">
    <location>
        <begin position="445"/>
        <end position="455"/>
    </location>
</feature>
<feature type="transmembrane region" description="Helical" evidence="2">
    <location>
        <begin position="805"/>
        <end position="826"/>
    </location>
</feature>
<keyword evidence="2" id="KW-0812">Transmembrane</keyword>
<evidence type="ECO:0000313" key="3">
    <source>
        <dbReference type="EMBL" id="EHR52575.1"/>
    </source>
</evidence>
<keyword evidence="2" id="KW-0472">Membrane</keyword>
<dbReference type="EMBL" id="CM001439">
    <property type="protein sequence ID" value="EHR52575.1"/>
    <property type="molecule type" value="Genomic_DNA"/>
</dbReference>
<feature type="transmembrane region" description="Helical" evidence="2">
    <location>
        <begin position="692"/>
        <end position="712"/>
    </location>
</feature>
<dbReference type="InterPro" id="IPR029044">
    <property type="entry name" value="Nucleotide-diphossugar_trans"/>
</dbReference>
<feature type="compositionally biased region" description="Polar residues" evidence="1">
    <location>
        <begin position="1125"/>
        <end position="1136"/>
    </location>
</feature>
<keyword evidence="4" id="KW-1185">Reference proteome</keyword>
<feature type="transmembrane region" description="Helical" evidence="2">
    <location>
        <begin position="746"/>
        <end position="764"/>
    </location>
</feature>
<evidence type="ECO:0000256" key="1">
    <source>
        <dbReference type="SAM" id="MobiDB-lite"/>
    </source>
</evidence>
<protein>
    <submittedName>
        <fullName evidence="3">Putative glycosyltransferase</fullName>
    </submittedName>
</protein>
<feature type="region of interest" description="Disordered" evidence="1">
    <location>
        <begin position="1107"/>
        <end position="1136"/>
    </location>
</feature>
<dbReference type="Gene3D" id="3.90.550.10">
    <property type="entry name" value="Spore Coat Polysaccharide Biosynthesis Protein SpsA, Chain A"/>
    <property type="match status" value="1"/>
</dbReference>
<evidence type="ECO:0000256" key="2">
    <source>
        <dbReference type="SAM" id="Phobius"/>
    </source>
</evidence>
<dbReference type="AlphaFoldDB" id="H5X9T7"/>
<feature type="region of interest" description="Disordered" evidence="1">
    <location>
        <begin position="384"/>
        <end position="413"/>
    </location>
</feature>
<dbReference type="eggNOG" id="COG1216">
    <property type="taxonomic scope" value="Bacteria"/>
</dbReference>
<feature type="region of interest" description="Disordered" evidence="1">
    <location>
        <begin position="441"/>
        <end position="463"/>
    </location>
</feature>
<reference evidence="3 4" key="1">
    <citation type="journal article" date="2012" name="Stand. Genomic Sci.">
        <title>Genome sequence of the ocean sediment bacterium Saccharomonospora marina type strain (XMU15(T)).</title>
        <authorList>
            <person name="Klenk H.P."/>
            <person name="Lu M."/>
            <person name="Lucas S."/>
            <person name="Lapidus A."/>
            <person name="Copeland A."/>
            <person name="Pitluck S."/>
            <person name="Goodwin L.A."/>
            <person name="Han C."/>
            <person name="Tapia R."/>
            <person name="Brambilla E.M."/>
            <person name="Potter G."/>
            <person name="Land M."/>
            <person name="Ivanova N."/>
            <person name="Rohde M."/>
            <person name="Goker M."/>
            <person name="Detter J.C."/>
            <person name="Li W.J."/>
            <person name="Kyrpides N.C."/>
            <person name="Woyke T."/>
        </authorList>
    </citation>
    <scope>NUCLEOTIDE SEQUENCE [LARGE SCALE GENOMIC DNA]</scope>
    <source>
        <strain evidence="3 4">XMU15</strain>
    </source>
</reference>
<feature type="transmembrane region" description="Helical" evidence="2">
    <location>
        <begin position="838"/>
        <end position="857"/>
    </location>
</feature>
<gene>
    <name evidence="3" type="ORF">SacmaDRAFT_4389</name>
</gene>
<name>H5X9T7_9PSEU</name>
<dbReference type="STRING" id="882083.SacmaDRAFT_4389"/>
<organism evidence="3 4">
    <name type="scientific">Saccharomonospora marina XMU15</name>
    <dbReference type="NCBI Taxonomy" id="882083"/>
    <lineage>
        <taxon>Bacteria</taxon>
        <taxon>Bacillati</taxon>
        <taxon>Actinomycetota</taxon>
        <taxon>Actinomycetes</taxon>
        <taxon>Pseudonocardiales</taxon>
        <taxon>Pseudonocardiaceae</taxon>
        <taxon>Saccharomonospora</taxon>
    </lineage>
</organism>
<keyword evidence="2" id="KW-1133">Transmembrane helix</keyword>